<dbReference type="GO" id="GO:0004222">
    <property type="term" value="F:metalloendopeptidase activity"/>
    <property type="evidence" value="ECO:0007669"/>
    <property type="project" value="InterPro"/>
</dbReference>
<dbReference type="GO" id="GO:0007155">
    <property type="term" value="P:cell adhesion"/>
    <property type="evidence" value="ECO:0007669"/>
    <property type="project" value="InterPro"/>
</dbReference>
<feature type="compositionally biased region" description="Gly residues" evidence="7">
    <location>
        <begin position="115"/>
        <end position="149"/>
    </location>
</feature>
<accession>A0A8J3MB82</accession>
<evidence type="ECO:0000256" key="3">
    <source>
        <dbReference type="ARBA" id="ARBA00022723"/>
    </source>
</evidence>
<dbReference type="GO" id="GO:0016020">
    <property type="term" value="C:membrane"/>
    <property type="evidence" value="ECO:0007669"/>
    <property type="project" value="InterPro"/>
</dbReference>
<dbReference type="AlphaFoldDB" id="A0A8J3MB82"/>
<keyword evidence="9" id="KW-1185">Reference proteome</keyword>
<evidence type="ECO:0008006" key="10">
    <source>
        <dbReference type="Google" id="ProtNLM"/>
    </source>
</evidence>
<dbReference type="Gene3D" id="3.90.132.10">
    <property type="entry name" value="Leishmanolysin , domain 2"/>
    <property type="match status" value="1"/>
</dbReference>
<dbReference type="Pfam" id="PF01457">
    <property type="entry name" value="Peptidase_M8"/>
    <property type="match status" value="1"/>
</dbReference>
<name>A0A8J3MB82_9RHOB</name>
<dbReference type="RefSeq" id="WP_189681724.1">
    <property type="nucleotide sequence ID" value="NZ_BNCJ01000014.1"/>
</dbReference>
<evidence type="ECO:0000256" key="1">
    <source>
        <dbReference type="ARBA" id="ARBA00001947"/>
    </source>
</evidence>
<evidence type="ECO:0000313" key="8">
    <source>
        <dbReference type="EMBL" id="GHF63336.1"/>
    </source>
</evidence>
<keyword evidence="3" id="KW-0479">Metal-binding</keyword>
<keyword evidence="5" id="KW-0862">Zinc</keyword>
<protein>
    <recommendedName>
        <fullName evidence="10">Leishmanolysin</fullName>
    </recommendedName>
</protein>
<keyword evidence="2" id="KW-0645">Protease</keyword>
<feature type="compositionally biased region" description="Gly residues" evidence="7">
    <location>
        <begin position="91"/>
        <end position="103"/>
    </location>
</feature>
<dbReference type="EMBL" id="BNCJ01000014">
    <property type="protein sequence ID" value="GHF63336.1"/>
    <property type="molecule type" value="Genomic_DNA"/>
</dbReference>
<comment type="cofactor">
    <cofactor evidence="1">
        <name>Zn(2+)</name>
        <dbReference type="ChEBI" id="CHEBI:29105"/>
    </cofactor>
</comment>
<dbReference type="Proteomes" id="UP000626220">
    <property type="component" value="Unassembled WGS sequence"/>
</dbReference>
<dbReference type="GO" id="GO:0006508">
    <property type="term" value="P:proteolysis"/>
    <property type="evidence" value="ECO:0007669"/>
    <property type="project" value="UniProtKB-KW"/>
</dbReference>
<reference evidence="8" key="1">
    <citation type="journal article" date="2014" name="Int. J. Syst. Evol. Microbiol.">
        <title>Complete genome sequence of Corynebacterium casei LMG S-19264T (=DSM 44701T), isolated from a smear-ripened cheese.</title>
        <authorList>
            <consortium name="US DOE Joint Genome Institute (JGI-PGF)"/>
            <person name="Walter F."/>
            <person name="Albersmeier A."/>
            <person name="Kalinowski J."/>
            <person name="Ruckert C."/>
        </authorList>
    </citation>
    <scope>NUCLEOTIDE SEQUENCE</scope>
    <source>
        <strain evidence="8">KCTC 42650</strain>
    </source>
</reference>
<evidence type="ECO:0000313" key="9">
    <source>
        <dbReference type="Proteomes" id="UP000626220"/>
    </source>
</evidence>
<dbReference type="GO" id="GO:0046872">
    <property type="term" value="F:metal ion binding"/>
    <property type="evidence" value="ECO:0007669"/>
    <property type="project" value="UniProtKB-KW"/>
</dbReference>
<proteinExistence type="predicted"/>
<reference evidence="8" key="2">
    <citation type="submission" date="2020-09" db="EMBL/GenBank/DDBJ databases">
        <authorList>
            <person name="Sun Q."/>
            <person name="Kim S."/>
        </authorList>
    </citation>
    <scope>NUCLEOTIDE SEQUENCE</scope>
    <source>
        <strain evidence="8">KCTC 42650</strain>
    </source>
</reference>
<dbReference type="InterPro" id="IPR001577">
    <property type="entry name" value="Peptidase_M8"/>
</dbReference>
<dbReference type="SUPFAM" id="SSF55486">
    <property type="entry name" value="Metalloproteases ('zincins'), catalytic domain"/>
    <property type="match status" value="1"/>
</dbReference>
<comment type="caution">
    <text evidence="8">The sequence shown here is derived from an EMBL/GenBank/DDBJ whole genome shotgun (WGS) entry which is preliminary data.</text>
</comment>
<sequence length="393" mass="40202">MAKMLQKPFTSGFENIFRDDFVSDAPGHSVAIAAQGIRESDVDFVIDLLSKMKGRGSDYFNGEEDGTGSTDGSGGDGTLDFSFDDAMARGGKSGGGGGSTKGGGKPDKTTTDTGGSTGGTDTGGTTGGTDTGGTTGGTDTGGTTGGTDTGGTTTDTSKYYQGADYVSGLDNPNGFNIEIVFSGSWTTELKAAMIQATEFLSDIITGDLPDAIVGSSLIDDVRINATLTAMDGVGGKLGSGGMEAYRSGSYLTTVGRMSFDEADAVNLLSKGLWDDVISHEILHALGFGLTWNALGLVTTVGTDMRFNGDNATLAYNQEFAAIAGADSLSDVGVPIETDGGSGTAGKHWDEATFGSELMTGWISNNAPISTMTIAALEDMGYQTVFDPAAYFIV</sequence>
<evidence type="ECO:0000256" key="2">
    <source>
        <dbReference type="ARBA" id="ARBA00022670"/>
    </source>
</evidence>
<evidence type="ECO:0000256" key="6">
    <source>
        <dbReference type="ARBA" id="ARBA00023049"/>
    </source>
</evidence>
<feature type="region of interest" description="Disordered" evidence="7">
    <location>
        <begin position="56"/>
        <end position="153"/>
    </location>
</feature>
<evidence type="ECO:0000256" key="5">
    <source>
        <dbReference type="ARBA" id="ARBA00022833"/>
    </source>
</evidence>
<evidence type="ECO:0000256" key="7">
    <source>
        <dbReference type="SAM" id="MobiDB-lite"/>
    </source>
</evidence>
<organism evidence="8 9">
    <name type="scientific">Seohaeicola zhoushanensis</name>
    <dbReference type="NCBI Taxonomy" id="1569283"/>
    <lineage>
        <taxon>Bacteria</taxon>
        <taxon>Pseudomonadati</taxon>
        <taxon>Pseudomonadota</taxon>
        <taxon>Alphaproteobacteria</taxon>
        <taxon>Rhodobacterales</taxon>
        <taxon>Roseobacteraceae</taxon>
        <taxon>Seohaeicola</taxon>
    </lineage>
</organism>
<evidence type="ECO:0000256" key="4">
    <source>
        <dbReference type="ARBA" id="ARBA00022801"/>
    </source>
</evidence>
<keyword evidence="4" id="KW-0378">Hydrolase</keyword>
<keyword evidence="6" id="KW-0482">Metalloprotease</keyword>
<gene>
    <name evidence="8" type="ORF">GCM10017056_38250</name>
</gene>